<name>A0A2A4CSZ3_9RHOB</name>
<comment type="caution">
    <text evidence="3">The sequence shown here is derived from an EMBL/GenBank/DDBJ whole genome shotgun (WGS) entry which is preliminary data.</text>
</comment>
<feature type="transmembrane region" description="Helical" evidence="1">
    <location>
        <begin position="71"/>
        <end position="93"/>
    </location>
</feature>
<keyword evidence="4" id="KW-1185">Reference proteome</keyword>
<gene>
    <name evidence="3" type="ORF">CLN94_02530</name>
</gene>
<dbReference type="PANTHER" id="PTHR22911">
    <property type="entry name" value="ACYL-MALONYL CONDENSING ENZYME-RELATED"/>
    <property type="match status" value="1"/>
</dbReference>
<dbReference type="SUPFAM" id="SSF103481">
    <property type="entry name" value="Multidrug resistance efflux transporter EmrE"/>
    <property type="match status" value="2"/>
</dbReference>
<accession>A0A2A4CSZ3</accession>
<dbReference type="InterPro" id="IPR000620">
    <property type="entry name" value="EamA_dom"/>
</dbReference>
<evidence type="ECO:0000313" key="4">
    <source>
        <dbReference type="Proteomes" id="UP000243507"/>
    </source>
</evidence>
<dbReference type="Proteomes" id="UP000243507">
    <property type="component" value="Unassembled WGS sequence"/>
</dbReference>
<evidence type="ECO:0000313" key="3">
    <source>
        <dbReference type="EMBL" id="PCD77408.1"/>
    </source>
</evidence>
<feature type="transmembrane region" description="Helical" evidence="1">
    <location>
        <begin position="279"/>
        <end position="297"/>
    </location>
</feature>
<dbReference type="RefSeq" id="WP_096430826.1">
    <property type="nucleotide sequence ID" value="NZ_NTJD01000002.1"/>
</dbReference>
<dbReference type="PANTHER" id="PTHR22911:SF137">
    <property type="entry name" value="SOLUTE CARRIER FAMILY 35 MEMBER G2-RELATED"/>
    <property type="match status" value="1"/>
</dbReference>
<proteinExistence type="predicted"/>
<feature type="transmembrane region" description="Helical" evidence="1">
    <location>
        <begin position="155"/>
        <end position="173"/>
    </location>
</feature>
<dbReference type="AlphaFoldDB" id="A0A2A4CSZ3"/>
<evidence type="ECO:0000259" key="2">
    <source>
        <dbReference type="Pfam" id="PF00892"/>
    </source>
</evidence>
<dbReference type="InterPro" id="IPR037185">
    <property type="entry name" value="EmrE-like"/>
</dbReference>
<keyword evidence="1" id="KW-0472">Membrane</keyword>
<keyword evidence="1" id="KW-0812">Transmembrane</keyword>
<feature type="domain" description="EamA" evidence="2">
    <location>
        <begin position="156"/>
        <end position="294"/>
    </location>
</feature>
<feature type="transmembrane region" description="Helical" evidence="1">
    <location>
        <begin position="252"/>
        <end position="272"/>
    </location>
</feature>
<keyword evidence="1" id="KW-1133">Transmembrane helix</keyword>
<feature type="transmembrane region" description="Helical" evidence="1">
    <location>
        <begin position="39"/>
        <end position="59"/>
    </location>
</feature>
<feature type="transmembrane region" description="Helical" evidence="1">
    <location>
        <begin position="185"/>
        <end position="207"/>
    </location>
</feature>
<sequence length="299" mass="31242">MSGVLWAALVIVASALQTARFVLQKVLSGSGLSVGGATFSRFLFGAPIALVAATALLLGTGEALPNLTPRFWAFVLAGGAAQIFATFLTVALFKLRNFAVGVAFTKTETFQVALFSALILSEPVAPLGWLAIVIGFGGVMLMSRPPEGGRMLGRPMVYGLLAGAGFAVAAIGYRGATVELEPLPFLIRAMVALAAATSSQTLGMALYLRVFEPGELSRVVAAWRRTIWVGVTGVGGSAGWFAAFALQNAAYVRAFGQIEMVFTLLASVWFFGERLHRREGAGIALVVASLVALVLAGRG</sequence>
<dbReference type="EMBL" id="NTJD01000002">
    <property type="protein sequence ID" value="PCD77408.1"/>
    <property type="molecule type" value="Genomic_DNA"/>
</dbReference>
<reference evidence="3 4" key="1">
    <citation type="submission" date="2017-09" db="EMBL/GenBank/DDBJ databases">
        <title>A multilocus sequence analysis scheme for characterization of bacteria in the genus Thioclava.</title>
        <authorList>
            <person name="Liu Y."/>
            <person name="Shao Z."/>
        </authorList>
    </citation>
    <scope>NUCLEOTIDE SEQUENCE [LARGE SCALE GENOMIC DNA]</scope>
    <source>
        <strain evidence="3 4">CAU 1312</strain>
    </source>
</reference>
<feature type="transmembrane region" description="Helical" evidence="1">
    <location>
        <begin position="113"/>
        <end position="143"/>
    </location>
</feature>
<feature type="domain" description="EamA" evidence="2">
    <location>
        <begin position="6"/>
        <end position="143"/>
    </location>
</feature>
<evidence type="ECO:0000256" key="1">
    <source>
        <dbReference type="SAM" id="Phobius"/>
    </source>
</evidence>
<protein>
    <recommendedName>
        <fullName evidence="2">EamA domain-containing protein</fullName>
    </recommendedName>
</protein>
<dbReference type="OrthoDB" id="5243804at2"/>
<feature type="transmembrane region" description="Helical" evidence="1">
    <location>
        <begin position="227"/>
        <end position="246"/>
    </location>
</feature>
<dbReference type="Pfam" id="PF00892">
    <property type="entry name" value="EamA"/>
    <property type="match status" value="2"/>
</dbReference>
<organism evidence="3 4">
    <name type="scientific">Pseudothioclava arenosa</name>
    <dbReference type="NCBI Taxonomy" id="1795308"/>
    <lineage>
        <taxon>Bacteria</taxon>
        <taxon>Pseudomonadati</taxon>
        <taxon>Pseudomonadota</taxon>
        <taxon>Alphaproteobacteria</taxon>
        <taxon>Rhodobacterales</taxon>
        <taxon>Paracoccaceae</taxon>
        <taxon>Pseudothioclava</taxon>
    </lineage>
</organism>
<dbReference type="GO" id="GO:0016020">
    <property type="term" value="C:membrane"/>
    <property type="evidence" value="ECO:0007669"/>
    <property type="project" value="InterPro"/>
</dbReference>